<evidence type="ECO:0000259" key="6">
    <source>
        <dbReference type="PROSITE" id="PS50405"/>
    </source>
</evidence>
<dbReference type="SFLD" id="SFLDS00019">
    <property type="entry name" value="Glutathione_Transferase_(cytos"/>
    <property type="match status" value="1"/>
</dbReference>
<dbReference type="SUPFAM" id="SSF52833">
    <property type="entry name" value="Thioredoxin-like"/>
    <property type="match status" value="1"/>
</dbReference>
<reference evidence="7 8" key="1">
    <citation type="submission" date="2019-01" db="EMBL/GenBank/DDBJ databases">
        <title>Draft genome sequence of Psathyrella aberdarensis IHI B618.</title>
        <authorList>
            <person name="Buettner E."/>
            <person name="Kellner H."/>
        </authorList>
    </citation>
    <scope>NUCLEOTIDE SEQUENCE [LARGE SCALE GENOMIC DNA]</scope>
    <source>
        <strain evidence="7 8">IHI B618</strain>
    </source>
</reference>
<evidence type="ECO:0000256" key="3">
    <source>
        <dbReference type="ARBA" id="ARBA00022679"/>
    </source>
</evidence>
<dbReference type="InterPro" id="IPR036249">
    <property type="entry name" value="Thioredoxin-like_sf"/>
</dbReference>
<dbReference type="InterPro" id="IPR010987">
    <property type="entry name" value="Glutathione-S-Trfase_C-like"/>
</dbReference>
<dbReference type="AlphaFoldDB" id="A0A4Q2DSB7"/>
<evidence type="ECO:0000256" key="2">
    <source>
        <dbReference type="ARBA" id="ARBA00012452"/>
    </source>
</evidence>
<dbReference type="GO" id="GO:0043295">
    <property type="term" value="F:glutathione binding"/>
    <property type="evidence" value="ECO:0007669"/>
    <property type="project" value="TreeGrafter"/>
</dbReference>
<dbReference type="InterPro" id="IPR004046">
    <property type="entry name" value="GST_C"/>
</dbReference>
<dbReference type="EC" id="2.5.1.18" evidence="2"/>
<dbReference type="GO" id="GO:0005737">
    <property type="term" value="C:cytoplasm"/>
    <property type="evidence" value="ECO:0007669"/>
    <property type="project" value="TreeGrafter"/>
</dbReference>
<dbReference type="PROSITE" id="PS50405">
    <property type="entry name" value="GST_CTER"/>
    <property type="match status" value="1"/>
</dbReference>
<dbReference type="Pfam" id="PF02798">
    <property type="entry name" value="GST_N"/>
    <property type="match status" value="1"/>
</dbReference>
<dbReference type="CDD" id="cd03053">
    <property type="entry name" value="GST_N_Phi"/>
    <property type="match status" value="1"/>
</dbReference>
<dbReference type="STRING" id="2316362.A0A4Q2DSB7"/>
<dbReference type="GO" id="GO:0004364">
    <property type="term" value="F:glutathione transferase activity"/>
    <property type="evidence" value="ECO:0007669"/>
    <property type="project" value="UniProtKB-EC"/>
</dbReference>
<evidence type="ECO:0000313" key="7">
    <source>
        <dbReference type="EMBL" id="RXW23167.1"/>
    </source>
</evidence>
<comment type="catalytic activity">
    <reaction evidence="4">
        <text>RX + glutathione = an S-substituted glutathione + a halide anion + H(+)</text>
        <dbReference type="Rhea" id="RHEA:16437"/>
        <dbReference type="ChEBI" id="CHEBI:15378"/>
        <dbReference type="ChEBI" id="CHEBI:16042"/>
        <dbReference type="ChEBI" id="CHEBI:17792"/>
        <dbReference type="ChEBI" id="CHEBI:57925"/>
        <dbReference type="ChEBI" id="CHEBI:90779"/>
        <dbReference type="EC" id="2.5.1.18"/>
    </reaction>
</comment>
<protein>
    <recommendedName>
        <fullName evidence="2">glutathione transferase</fullName>
        <ecNumber evidence="2">2.5.1.18</ecNumber>
    </recommendedName>
</protein>
<keyword evidence="8" id="KW-1185">Reference proteome</keyword>
<sequence length="211" mass="23346">MVLTLYGYPLATCTQRVVTVLHEKQVPFKFVTVDLAAGEQKAPAYLEKQPFGQDDDGFILYESRAIARYIAEKYATQGTTLIPKEAKAKALFEQAASVETANFDGFAGKAVMEKVFKPAFAGTKPDEALFETQITELGKRLDVYDKILSKQKYLAGNEVTLADLFHLPYAALLPQTGSKVIEERANVSRWIDDLKARASWQTVKEGIASTA</sequence>
<dbReference type="PROSITE" id="PS50404">
    <property type="entry name" value="GST_NTER"/>
    <property type="match status" value="1"/>
</dbReference>
<comment type="caution">
    <text evidence="7">The sequence shown here is derived from an EMBL/GenBank/DDBJ whole genome shotgun (WGS) entry which is preliminary data.</text>
</comment>
<feature type="domain" description="GST C-terminal" evidence="6">
    <location>
        <begin position="85"/>
        <end position="211"/>
    </location>
</feature>
<dbReference type="InterPro" id="IPR040079">
    <property type="entry name" value="Glutathione_S-Trfase"/>
</dbReference>
<dbReference type="EMBL" id="SDEE01000050">
    <property type="protein sequence ID" value="RXW23167.1"/>
    <property type="molecule type" value="Genomic_DNA"/>
</dbReference>
<dbReference type="GO" id="GO:0009636">
    <property type="term" value="P:response to toxic substance"/>
    <property type="evidence" value="ECO:0007669"/>
    <property type="project" value="UniProtKB-ARBA"/>
</dbReference>
<feature type="domain" description="GST N-terminal" evidence="5">
    <location>
        <begin position="1"/>
        <end position="78"/>
    </location>
</feature>
<dbReference type="InterPro" id="IPR004045">
    <property type="entry name" value="Glutathione_S-Trfase_N"/>
</dbReference>
<dbReference type="Proteomes" id="UP000290288">
    <property type="component" value="Unassembled WGS sequence"/>
</dbReference>
<dbReference type="PANTHER" id="PTHR43900:SF3">
    <property type="entry name" value="GLUTATHIONE S-TRANSFERASE RHO"/>
    <property type="match status" value="1"/>
</dbReference>
<dbReference type="SUPFAM" id="SSF47616">
    <property type="entry name" value="GST C-terminal domain-like"/>
    <property type="match status" value="1"/>
</dbReference>
<dbReference type="Gene3D" id="3.40.30.10">
    <property type="entry name" value="Glutaredoxin"/>
    <property type="match status" value="1"/>
</dbReference>
<dbReference type="GO" id="GO:0006749">
    <property type="term" value="P:glutathione metabolic process"/>
    <property type="evidence" value="ECO:0007669"/>
    <property type="project" value="TreeGrafter"/>
</dbReference>
<dbReference type="PANTHER" id="PTHR43900">
    <property type="entry name" value="GLUTATHIONE S-TRANSFERASE RHO"/>
    <property type="match status" value="1"/>
</dbReference>
<evidence type="ECO:0000313" key="8">
    <source>
        <dbReference type="Proteomes" id="UP000290288"/>
    </source>
</evidence>
<accession>A0A4Q2DSB7</accession>
<organism evidence="7 8">
    <name type="scientific">Candolleomyces aberdarensis</name>
    <dbReference type="NCBI Taxonomy" id="2316362"/>
    <lineage>
        <taxon>Eukaryota</taxon>
        <taxon>Fungi</taxon>
        <taxon>Dikarya</taxon>
        <taxon>Basidiomycota</taxon>
        <taxon>Agaricomycotina</taxon>
        <taxon>Agaricomycetes</taxon>
        <taxon>Agaricomycetidae</taxon>
        <taxon>Agaricales</taxon>
        <taxon>Agaricineae</taxon>
        <taxon>Psathyrellaceae</taxon>
        <taxon>Candolleomyces</taxon>
    </lineage>
</organism>
<evidence type="ECO:0000256" key="4">
    <source>
        <dbReference type="ARBA" id="ARBA00047960"/>
    </source>
</evidence>
<gene>
    <name evidence="7" type="ORF">EST38_g2710</name>
</gene>
<evidence type="ECO:0000259" key="5">
    <source>
        <dbReference type="PROSITE" id="PS50404"/>
    </source>
</evidence>
<evidence type="ECO:0000256" key="1">
    <source>
        <dbReference type="ARBA" id="ARBA00010128"/>
    </source>
</evidence>
<dbReference type="FunFam" id="3.40.30.10:FF:000016">
    <property type="entry name" value="Glutathione S-transferase F2"/>
    <property type="match status" value="1"/>
</dbReference>
<dbReference type="Gene3D" id="1.20.1050.10">
    <property type="match status" value="1"/>
</dbReference>
<dbReference type="Pfam" id="PF00043">
    <property type="entry name" value="GST_C"/>
    <property type="match status" value="1"/>
</dbReference>
<proteinExistence type="inferred from homology"/>
<dbReference type="SFLD" id="SFLDG00358">
    <property type="entry name" value="Main_(cytGST)"/>
    <property type="match status" value="1"/>
</dbReference>
<dbReference type="FunFam" id="1.20.1050.10:FF:000004">
    <property type="entry name" value="Glutathione S-transferase F2"/>
    <property type="match status" value="1"/>
</dbReference>
<comment type="similarity">
    <text evidence="1">Belongs to the GST superfamily. Phi family.</text>
</comment>
<dbReference type="InterPro" id="IPR036282">
    <property type="entry name" value="Glutathione-S-Trfase_C_sf"/>
</dbReference>
<keyword evidence="3" id="KW-0808">Transferase</keyword>
<dbReference type="OrthoDB" id="249703at2759"/>
<name>A0A4Q2DSB7_9AGAR</name>